<name>A0A2W7TSY0_9FLAO</name>
<organism evidence="1 2">
    <name type="scientific">Flavobacterium aquariorum</name>
    <dbReference type="NCBI Taxonomy" id="2217670"/>
    <lineage>
        <taxon>Bacteria</taxon>
        <taxon>Pseudomonadati</taxon>
        <taxon>Bacteroidota</taxon>
        <taxon>Flavobacteriia</taxon>
        <taxon>Flavobacteriales</taxon>
        <taxon>Flavobacteriaceae</taxon>
        <taxon>Flavobacterium</taxon>
    </lineage>
</organism>
<keyword evidence="2" id="KW-1185">Reference proteome</keyword>
<dbReference type="RefSeq" id="WP_111410139.1">
    <property type="nucleotide sequence ID" value="NZ_QKXH01000006.1"/>
</dbReference>
<proteinExistence type="predicted"/>
<gene>
    <name evidence="1" type="ORF">DOS84_10835</name>
</gene>
<protein>
    <submittedName>
        <fullName evidence="1">Uncharacterized protein</fullName>
    </submittedName>
</protein>
<evidence type="ECO:0000313" key="1">
    <source>
        <dbReference type="EMBL" id="PZX93351.1"/>
    </source>
</evidence>
<comment type="caution">
    <text evidence="1">The sequence shown here is derived from an EMBL/GenBank/DDBJ whole genome shotgun (WGS) entry which is preliminary data.</text>
</comment>
<sequence length="169" mass="19510">MIIKPKVDNDEIIALAEQKLSIDKKITEIIKEENLGFSYKKLIADLGEYHAKKNVEYFFEKLEFSKNRVSECDLNGILKDEFSNKWELPKSVGVEVKTRYWQKGAPHLGNVKTCNFDLLVFVSLNEDYSIHYISMVKSSELKVTGNQKVIYRANIEPVFATSEKFVAHK</sequence>
<reference evidence="1 2" key="1">
    <citation type="submission" date="2018-06" db="EMBL/GenBank/DDBJ databases">
        <title>Flavobacterium sp IMCC34762, genome.</title>
        <authorList>
            <person name="Joung Y."/>
            <person name="Cho J."/>
            <person name="Song J."/>
        </authorList>
    </citation>
    <scope>NUCLEOTIDE SEQUENCE [LARGE SCALE GENOMIC DNA]</scope>
    <source>
        <strain evidence="1 2">IMCC34762</strain>
    </source>
</reference>
<accession>A0A2W7TSY0</accession>
<evidence type="ECO:0000313" key="2">
    <source>
        <dbReference type="Proteomes" id="UP000249177"/>
    </source>
</evidence>
<dbReference type="AlphaFoldDB" id="A0A2W7TSY0"/>
<dbReference type="EMBL" id="QKXH01000006">
    <property type="protein sequence ID" value="PZX93351.1"/>
    <property type="molecule type" value="Genomic_DNA"/>
</dbReference>
<dbReference type="Proteomes" id="UP000249177">
    <property type="component" value="Unassembled WGS sequence"/>
</dbReference>
<dbReference type="OrthoDB" id="9822412at2"/>